<reference evidence="1 2" key="1">
    <citation type="submission" date="2019-03" db="EMBL/GenBank/DDBJ databases">
        <title>First draft genome of Liparis tanakae, snailfish: a comprehensive survey of snailfish specific genes.</title>
        <authorList>
            <person name="Kim W."/>
            <person name="Song I."/>
            <person name="Jeong J.-H."/>
            <person name="Kim D."/>
            <person name="Kim S."/>
            <person name="Ryu S."/>
            <person name="Song J.Y."/>
            <person name="Lee S.K."/>
        </authorList>
    </citation>
    <scope>NUCLEOTIDE SEQUENCE [LARGE SCALE GENOMIC DNA]</scope>
    <source>
        <tissue evidence="1">Muscle</tissue>
    </source>
</reference>
<name>A0A4Z2EW95_9TELE</name>
<protein>
    <submittedName>
        <fullName evidence="1">Uncharacterized protein</fullName>
    </submittedName>
</protein>
<accession>A0A4Z2EW95</accession>
<gene>
    <name evidence="1" type="ORF">EYF80_056997</name>
</gene>
<comment type="caution">
    <text evidence="1">The sequence shown here is derived from an EMBL/GenBank/DDBJ whole genome shotgun (WGS) entry which is preliminary data.</text>
</comment>
<sequence>MTNEHGPVPVPVQYQYQYQYQYLPTAGYGEVSSYMRICVMCCSPNAFLSPSQRLSFTLLLVNSKVNWVSDKRKI</sequence>
<dbReference type="EMBL" id="SRLO01002474">
    <property type="protein sequence ID" value="TNN32841.1"/>
    <property type="molecule type" value="Genomic_DNA"/>
</dbReference>
<proteinExistence type="predicted"/>
<evidence type="ECO:0000313" key="1">
    <source>
        <dbReference type="EMBL" id="TNN32841.1"/>
    </source>
</evidence>
<dbReference type="AlphaFoldDB" id="A0A4Z2EW95"/>
<organism evidence="1 2">
    <name type="scientific">Liparis tanakae</name>
    <name type="common">Tanaka's snailfish</name>
    <dbReference type="NCBI Taxonomy" id="230148"/>
    <lineage>
        <taxon>Eukaryota</taxon>
        <taxon>Metazoa</taxon>
        <taxon>Chordata</taxon>
        <taxon>Craniata</taxon>
        <taxon>Vertebrata</taxon>
        <taxon>Euteleostomi</taxon>
        <taxon>Actinopterygii</taxon>
        <taxon>Neopterygii</taxon>
        <taxon>Teleostei</taxon>
        <taxon>Neoteleostei</taxon>
        <taxon>Acanthomorphata</taxon>
        <taxon>Eupercaria</taxon>
        <taxon>Perciformes</taxon>
        <taxon>Cottioidei</taxon>
        <taxon>Cottales</taxon>
        <taxon>Liparidae</taxon>
        <taxon>Liparis</taxon>
    </lineage>
</organism>
<keyword evidence="2" id="KW-1185">Reference proteome</keyword>
<dbReference type="Proteomes" id="UP000314294">
    <property type="component" value="Unassembled WGS sequence"/>
</dbReference>
<evidence type="ECO:0000313" key="2">
    <source>
        <dbReference type="Proteomes" id="UP000314294"/>
    </source>
</evidence>